<feature type="domain" description="Translation elongation factor EF1B beta/delta subunit guanine nucleotide exchange" evidence="7">
    <location>
        <begin position="135"/>
        <end position="221"/>
    </location>
</feature>
<evidence type="ECO:0000256" key="4">
    <source>
        <dbReference type="ARBA" id="ARBA00022917"/>
    </source>
</evidence>
<accession>A0AAE1P711</accession>
<dbReference type="InterPro" id="IPR014038">
    <property type="entry name" value="EF1B_bsu/dsu_GNE"/>
</dbReference>
<dbReference type="SMART" id="SM01182">
    <property type="entry name" value="EF-1_beta_acid"/>
    <property type="match status" value="1"/>
</dbReference>
<dbReference type="FunFam" id="3.30.70.60:FF:000001">
    <property type="entry name" value="Elongation factor 1-beta 1 like"/>
    <property type="match status" value="1"/>
</dbReference>
<comment type="similarity">
    <text evidence="1 5">Belongs to the EF-1-beta/EF-1-delta family.</text>
</comment>
<comment type="caution">
    <text evidence="9">The sequence shown here is derived from an EMBL/GenBank/DDBJ whole genome shotgun (WGS) entry which is preliminary data.</text>
</comment>
<dbReference type="GO" id="GO:0003746">
    <property type="term" value="F:translation elongation factor activity"/>
    <property type="evidence" value="ECO:0007669"/>
    <property type="project" value="UniProtKB-KW"/>
</dbReference>
<proteinExistence type="inferred from homology"/>
<keyword evidence="3 5" id="KW-0251">Elongation factor</keyword>
<dbReference type="GO" id="GO:0005085">
    <property type="term" value="F:guanyl-nucleotide exchange factor activity"/>
    <property type="evidence" value="ECO:0007669"/>
    <property type="project" value="TreeGrafter"/>
</dbReference>
<dbReference type="SMART" id="SM00888">
    <property type="entry name" value="EF1_GNE"/>
    <property type="match status" value="1"/>
</dbReference>
<keyword evidence="4 5" id="KW-0648">Protein biosynthesis</keyword>
<dbReference type="PANTHER" id="PTHR11595">
    <property type="entry name" value="EF-HAND AND COILED-COIL DOMAIN-CONTAINING FAMILY MEMBER"/>
    <property type="match status" value="1"/>
</dbReference>
<keyword evidence="10" id="KW-1185">Reference proteome</keyword>
<dbReference type="InterPro" id="IPR018940">
    <property type="entry name" value="EF-1_beta_acid_region_euk"/>
</dbReference>
<dbReference type="Pfam" id="PF10587">
    <property type="entry name" value="EF-1_beta_acid"/>
    <property type="match status" value="1"/>
</dbReference>
<evidence type="ECO:0000313" key="10">
    <source>
        <dbReference type="Proteomes" id="UP001292094"/>
    </source>
</evidence>
<dbReference type="EMBL" id="JAWZYT010002813">
    <property type="protein sequence ID" value="KAK4301901.1"/>
    <property type="molecule type" value="Genomic_DNA"/>
</dbReference>
<evidence type="ECO:0000256" key="2">
    <source>
        <dbReference type="ARBA" id="ARBA00011613"/>
    </source>
</evidence>
<dbReference type="AlphaFoldDB" id="A0AAE1P711"/>
<dbReference type="PROSITE" id="PS00825">
    <property type="entry name" value="EF1BD_2"/>
    <property type="match status" value="1"/>
</dbReference>
<evidence type="ECO:0000256" key="6">
    <source>
        <dbReference type="SAM" id="MobiDB-lite"/>
    </source>
</evidence>
<dbReference type="GO" id="GO:0005853">
    <property type="term" value="C:eukaryotic translation elongation factor 1 complex"/>
    <property type="evidence" value="ECO:0007669"/>
    <property type="project" value="InterPro"/>
</dbReference>
<dbReference type="SUPFAM" id="SSF47616">
    <property type="entry name" value="GST C-terminal domain-like"/>
    <property type="match status" value="1"/>
</dbReference>
<organism evidence="9 10">
    <name type="scientific">Petrolisthes manimaculis</name>
    <dbReference type="NCBI Taxonomy" id="1843537"/>
    <lineage>
        <taxon>Eukaryota</taxon>
        <taxon>Metazoa</taxon>
        <taxon>Ecdysozoa</taxon>
        <taxon>Arthropoda</taxon>
        <taxon>Crustacea</taxon>
        <taxon>Multicrustacea</taxon>
        <taxon>Malacostraca</taxon>
        <taxon>Eumalacostraca</taxon>
        <taxon>Eucarida</taxon>
        <taxon>Decapoda</taxon>
        <taxon>Pleocyemata</taxon>
        <taxon>Anomura</taxon>
        <taxon>Galatheoidea</taxon>
        <taxon>Porcellanidae</taxon>
        <taxon>Petrolisthes</taxon>
    </lineage>
</organism>
<reference evidence="9" key="1">
    <citation type="submission" date="2023-11" db="EMBL/GenBank/DDBJ databases">
        <title>Genome assemblies of two species of porcelain crab, Petrolisthes cinctipes and Petrolisthes manimaculis (Anomura: Porcellanidae).</title>
        <authorList>
            <person name="Angst P."/>
        </authorList>
    </citation>
    <scope>NUCLEOTIDE SEQUENCE</scope>
    <source>
        <strain evidence="9">PB745_02</strain>
        <tissue evidence="9">Gill</tissue>
    </source>
</reference>
<evidence type="ECO:0008006" key="11">
    <source>
        <dbReference type="Google" id="ProtNLM"/>
    </source>
</evidence>
<evidence type="ECO:0000256" key="3">
    <source>
        <dbReference type="ARBA" id="ARBA00022768"/>
    </source>
</evidence>
<feature type="region of interest" description="Disordered" evidence="6">
    <location>
        <begin position="74"/>
        <end position="112"/>
    </location>
</feature>
<evidence type="ECO:0000313" key="9">
    <source>
        <dbReference type="EMBL" id="KAK4301901.1"/>
    </source>
</evidence>
<dbReference type="SUPFAM" id="SSF54984">
    <property type="entry name" value="eEF-1beta-like"/>
    <property type="match status" value="1"/>
</dbReference>
<dbReference type="Proteomes" id="UP001292094">
    <property type="component" value="Unassembled WGS sequence"/>
</dbReference>
<sequence length="221" mass="23949">MANFGDLKSEVGIKAVNDYLEDKCYISGFVPSQVDVTVYEGLGSAPSAKFSHALRWYSHITSFGAEKYKFPGQKGPAVKASAPAPPPPAAADDDDDDVDLFGSDSEDDAEADRVREERLAAYAAKKAAKPGPIAKSQVLLDCKPWDDETDMKAMEEAVRTISMDGLKWGASKLNPLAFGIMKLSILCTVEDAKVSIDDLSEKIQEFEDFVQSVDVAAFNKV</sequence>
<feature type="domain" description="Elongation factor 1 beta central acidic region eukaryote" evidence="8">
    <location>
        <begin position="100"/>
        <end position="126"/>
    </location>
</feature>
<evidence type="ECO:0000259" key="7">
    <source>
        <dbReference type="SMART" id="SM00888"/>
    </source>
</evidence>
<dbReference type="InterPro" id="IPR001326">
    <property type="entry name" value="Transl_elong_EF1B_B/D_CS"/>
</dbReference>
<feature type="compositionally biased region" description="Acidic residues" evidence="6">
    <location>
        <begin position="91"/>
        <end position="110"/>
    </location>
</feature>
<dbReference type="PANTHER" id="PTHR11595:SF21">
    <property type="entry name" value="ELONGATION FACTOR 1-BETA"/>
    <property type="match status" value="1"/>
</dbReference>
<comment type="subunit">
    <text evidence="2">EF-1 is composed of 4 subunits: alpha, beta, delta, and gamma.</text>
</comment>
<evidence type="ECO:0000259" key="8">
    <source>
        <dbReference type="SMART" id="SM01182"/>
    </source>
</evidence>
<dbReference type="Gene3D" id="3.30.70.60">
    <property type="match status" value="1"/>
</dbReference>
<dbReference type="InterPro" id="IPR036219">
    <property type="entry name" value="eEF-1beta-like_sf"/>
</dbReference>
<dbReference type="Pfam" id="PF00736">
    <property type="entry name" value="EF1_GNE"/>
    <property type="match status" value="1"/>
</dbReference>
<protein>
    <recommendedName>
        <fullName evidence="11">Elongation factor 1-beta</fullName>
    </recommendedName>
</protein>
<evidence type="ECO:0000256" key="1">
    <source>
        <dbReference type="ARBA" id="ARBA00007411"/>
    </source>
</evidence>
<gene>
    <name evidence="9" type="ORF">Pmani_025973</name>
</gene>
<dbReference type="GO" id="GO:0005829">
    <property type="term" value="C:cytosol"/>
    <property type="evidence" value="ECO:0007669"/>
    <property type="project" value="TreeGrafter"/>
</dbReference>
<dbReference type="InterPro" id="IPR014717">
    <property type="entry name" value="Transl_elong_EF1B/ribsomal_bS6"/>
</dbReference>
<dbReference type="CDD" id="cd00292">
    <property type="entry name" value="EF1B"/>
    <property type="match status" value="1"/>
</dbReference>
<dbReference type="InterPro" id="IPR049720">
    <property type="entry name" value="EF1B_bsu/dsu"/>
</dbReference>
<dbReference type="PROSITE" id="PS00824">
    <property type="entry name" value="EF1BD_1"/>
    <property type="match status" value="1"/>
</dbReference>
<evidence type="ECO:0000256" key="5">
    <source>
        <dbReference type="RuleBase" id="RU003791"/>
    </source>
</evidence>
<dbReference type="InterPro" id="IPR036282">
    <property type="entry name" value="Glutathione-S-Trfase_C_sf"/>
</dbReference>
<name>A0AAE1P711_9EUCA</name>